<reference evidence="1" key="1">
    <citation type="journal article" date="2020" name="Nature">
        <title>Giant virus diversity and host interactions through global metagenomics.</title>
        <authorList>
            <person name="Schulz F."/>
            <person name="Roux S."/>
            <person name="Paez-Espino D."/>
            <person name="Jungbluth S."/>
            <person name="Walsh D.A."/>
            <person name="Denef V.J."/>
            <person name="McMahon K.D."/>
            <person name="Konstantinidis K.T."/>
            <person name="Eloe-Fadrosh E.A."/>
            <person name="Kyrpides N.C."/>
            <person name="Woyke T."/>
        </authorList>
    </citation>
    <scope>NUCLEOTIDE SEQUENCE</scope>
    <source>
        <strain evidence="1">GVMAG-M-3300018868-6</strain>
    </source>
</reference>
<name>A0A6C0BVQ3_9ZZZZ</name>
<proteinExistence type="predicted"/>
<accession>A0A6C0BVQ3</accession>
<evidence type="ECO:0000313" key="1">
    <source>
        <dbReference type="EMBL" id="QHS95508.1"/>
    </source>
</evidence>
<dbReference type="AlphaFoldDB" id="A0A6C0BVQ3"/>
<dbReference type="EMBL" id="MN739253">
    <property type="protein sequence ID" value="QHS95508.1"/>
    <property type="molecule type" value="Genomic_DNA"/>
</dbReference>
<sequence length="67" mass="8213">MDEEQSIKMDYIKFRKIMFISNAIEQGWTIKKERDAYIFTKKHEGKKEIYLENYLKKFLSENMKAEL</sequence>
<organism evidence="1">
    <name type="scientific">viral metagenome</name>
    <dbReference type="NCBI Taxonomy" id="1070528"/>
    <lineage>
        <taxon>unclassified sequences</taxon>
        <taxon>metagenomes</taxon>
        <taxon>organismal metagenomes</taxon>
    </lineage>
</organism>
<protein>
    <submittedName>
        <fullName evidence="1">Uncharacterized protein</fullName>
    </submittedName>
</protein>